<organism evidence="2 3">
    <name type="scientific">Phytophthora lilii</name>
    <dbReference type="NCBI Taxonomy" id="2077276"/>
    <lineage>
        <taxon>Eukaryota</taxon>
        <taxon>Sar</taxon>
        <taxon>Stramenopiles</taxon>
        <taxon>Oomycota</taxon>
        <taxon>Peronosporomycetes</taxon>
        <taxon>Peronosporales</taxon>
        <taxon>Peronosporaceae</taxon>
        <taxon>Phytophthora</taxon>
    </lineage>
</organism>
<comment type="caution">
    <text evidence="2">The sequence shown here is derived from an EMBL/GenBank/DDBJ whole genome shotgun (WGS) entry which is preliminary data.</text>
</comment>
<reference evidence="2" key="1">
    <citation type="submission" date="2023-04" db="EMBL/GenBank/DDBJ databases">
        <title>Phytophthora lilii NBRC 32176.</title>
        <authorList>
            <person name="Ichikawa N."/>
            <person name="Sato H."/>
            <person name="Tonouchi N."/>
        </authorList>
    </citation>
    <scope>NUCLEOTIDE SEQUENCE</scope>
    <source>
        <strain evidence="2">NBRC 32176</strain>
    </source>
</reference>
<evidence type="ECO:0000256" key="1">
    <source>
        <dbReference type="SAM" id="MobiDB-lite"/>
    </source>
</evidence>
<dbReference type="AlphaFoldDB" id="A0A9W6TN97"/>
<feature type="compositionally biased region" description="Polar residues" evidence="1">
    <location>
        <begin position="157"/>
        <end position="166"/>
    </location>
</feature>
<dbReference type="EMBL" id="BSXW01000253">
    <property type="protein sequence ID" value="GMF16494.1"/>
    <property type="molecule type" value="Genomic_DNA"/>
</dbReference>
<dbReference type="OrthoDB" id="124376at2759"/>
<protein>
    <submittedName>
        <fullName evidence="2">Unnamed protein product</fullName>
    </submittedName>
</protein>
<dbReference type="Proteomes" id="UP001165083">
    <property type="component" value="Unassembled WGS sequence"/>
</dbReference>
<name>A0A9W6TN97_9STRA</name>
<gene>
    <name evidence="2" type="ORF">Plil01_000588000</name>
</gene>
<evidence type="ECO:0000313" key="3">
    <source>
        <dbReference type="Proteomes" id="UP001165083"/>
    </source>
</evidence>
<feature type="region of interest" description="Disordered" evidence="1">
    <location>
        <begin position="147"/>
        <end position="166"/>
    </location>
</feature>
<feature type="region of interest" description="Disordered" evidence="1">
    <location>
        <begin position="1"/>
        <end position="29"/>
    </location>
</feature>
<evidence type="ECO:0000313" key="2">
    <source>
        <dbReference type="EMBL" id="GMF16494.1"/>
    </source>
</evidence>
<keyword evidence="3" id="KW-1185">Reference proteome</keyword>
<proteinExistence type="predicted"/>
<sequence>MRGHHRHIPNNKYQQRLPPFFPPRRRPQVSRTNAMCAASSCTEYKKLKLKLTEPTSYLTHPIKYESHSVPHYPVSHGTRQPSTMQALQMQQMRVARAPQVAVPPVSAAPLQISRDLRQQLRVTRHRAFERLQENAQWTRQLLDGATTAEHAPVTPSGLASTPEELQQQIDAAKQAVEQQEQRLKLQTEEKEATQRRFEEMLATLKTATDAAALKSCEEKLQAEKALLLPKKPRKMEVLKL</sequence>
<accession>A0A9W6TN97</accession>